<gene>
    <name evidence="1" type="ORF">IMCC3088_267</name>
</gene>
<dbReference type="Proteomes" id="UP000005615">
    <property type="component" value="Unassembled WGS sequence"/>
</dbReference>
<dbReference type="PANTHER" id="PTHR12286:SF5">
    <property type="entry name" value="SACCHAROPINE DEHYDROGENASE-LIKE OXIDOREDUCTASE"/>
    <property type="match status" value="1"/>
</dbReference>
<dbReference type="AlphaFoldDB" id="F3KZF6"/>
<dbReference type="STRING" id="2518989.IMCC3088_267"/>
<reference evidence="1 2" key="1">
    <citation type="journal article" date="2011" name="J. Bacteriol.">
        <title>Genome sequence of strain IMCC3088, a proteorhodopsin-containing marine bacterium belonging to the OM60/NOR5 clade.</title>
        <authorList>
            <person name="Jang Y."/>
            <person name="Oh H.M."/>
            <person name="Kang I."/>
            <person name="Lee K."/>
            <person name="Yang S.J."/>
            <person name="Cho J.C."/>
        </authorList>
    </citation>
    <scope>NUCLEOTIDE SEQUENCE [LARGE SCALE GENOMIC DNA]</scope>
    <source>
        <strain evidence="1 2">IMCC3088</strain>
    </source>
</reference>
<keyword evidence="2" id="KW-1185">Reference proteome</keyword>
<protein>
    <submittedName>
        <fullName evidence="1">Uncharacterized protein</fullName>
    </submittedName>
</protein>
<dbReference type="PANTHER" id="PTHR12286">
    <property type="entry name" value="SACCHAROPINE DEHYDROGENASE-LIKE OXIDOREDUCTASE"/>
    <property type="match status" value="1"/>
</dbReference>
<organism evidence="1 2">
    <name type="scientific">Aequoribacter fuscus</name>
    <dbReference type="NCBI Taxonomy" id="2518989"/>
    <lineage>
        <taxon>Bacteria</taxon>
        <taxon>Pseudomonadati</taxon>
        <taxon>Pseudomonadota</taxon>
        <taxon>Gammaproteobacteria</taxon>
        <taxon>Cellvibrionales</taxon>
        <taxon>Halieaceae</taxon>
        <taxon>Aequoribacter</taxon>
    </lineage>
</organism>
<comment type="caution">
    <text evidence="1">The sequence shown here is derived from an EMBL/GenBank/DDBJ whole genome shotgun (WGS) entry which is preliminary data.</text>
</comment>
<dbReference type="Pfam" id="PF03435">
    <property type="entry name" value="Sacchrp_dh_NADP"/>
    <property type="match status" value="1"/>
</dbReference>
<dbReference type="SUPFAM" id="SSF51735">
    <property type="entry name" value="NAD(P)-binding Rossmann-fold domains"/>
    <property type="match status" value="1"/>
</dbReference>
<dbReference type="eggNOG" id="COG3268">
    <property type="taxonomic scope" value="Bacteria"/>
</dbReference>
<dbReference type="OrthoDB" id="4420885at2"/>
<dbReference type="Gene3D" id="3.40.50.720">
    <property type="entry name" value="NAD(P)-binding Rossmann-like Domain"/>
    <property type="match status" value="1"/>
</dbReference>
<accession>F3KZF6</accession>
<dbReference type="GO" id="GO:0005886">
    <property type="term" value="C:plasma membrane"/>
    <property type="evidence" value="ECO:0007669"/>
    <property type="project" value="TreeGrafter"/>
</dbReference>
<proteinExistence type="predicted"/>
<evidence type="ECO:0000313" key="2">
    <source>
        <dbReference type="Proteomes" id="UP000005615"/>
    </source>
</evidence>
<dbReference type="EMBL" id="AEIG01000011">
    <property type="protein sequence ID" value="EGG30643.1"/>
    <property type="molecule type" value="Genomic_DNA"/>
</dbReference>
<sequence length="404" mass="43855">MSASREFEIILWGATGFTGSLVAKHLQSTYGYSLNWAMAGRNLQKLEAVRAELGNPNIPLLQADSHDQAAMETLAARTKVVCTTVGPYALYGTPLLEACAKQGTHYCDLTGEVQWMGHTIKHFQSTAEASGARIVHTCGFDSIPSDLGVFYAQSVMHERFGSYAQEVNARVGRFSGGASGGTIASMMVMMEQMSKDKSIQEELENPYSLNPQGEQSGPDGLDVNEAIFDEHFQQWTGPFFMAAVNARVVRRSNALANYPYGKTFRYDERQLTGADKKAQRKAKNIALGSKLTPSIMGLGWVRKLAGRFLPKPGEGPTPEEQLNGHFEMFFHAQSEDGNQSVKTRVSGDRDPGYGGTSRMLGEAAVCLARDDLSCGGGIWTPASAMGQALVDRLQANAGITFETL</sequence>
<dbReference type="RefSeq" id="WP_009574796.1">
    <property type="nucleotide sequence ID" value="NZ_AEIG01000011.1"/>
</dbReference>
<dbReference type="InterPro" id="IPR036291">
    <property type="entry name" value="NAD(P)-bd_dom_sf"/>
</dbReference>
<name>F3KZF6_9GAMM</name>
<dbReference type="InterPro" id="IPR051276">
    <property type="entry name" value="Saccharopine_DH-like_oxidrdct"/>
</dbReference>
<evidence type="ECO:0000313" key="1">
    <source>
        <dbReference type="EMBL" id="EGG30643.1"/>
    </source>
</evidence>
<dbReference type="InterPro" id="IPR005097">
    <property type="entry name" value="Sacchrp_dh_NADP-bd"/>
</dbReference>
<dbReference type="GO" id="GO:0009247">
    <property type="term" value="P:glycolipid biosynthetic process"/>
    <property type="evidence" value="ECO:0007669"/>
    <property type="project" value="TreeGrafter"/>
</dbReference>